<gene>
    <name evidence="1" type="ORF">A6035_09950</name>
</gene>
<protein>
    <submittedName>
        <fullName evidence="1">Uncharacterized protein</fullName>
    </submittedName>
</protein>
<sequence length="100" mass="11591">MDDENPMELASPFGGLTERDPKFHWVAELEPPVESDLPTTCEFVHYFMPWDEPRAKRGQIVKDLRRAAREQMKLNGHPKATRIVRITHRATGRVAYPGRH</sequence>
<reference evidence="1 2" key="1">
    <citation type="submission" date="2016-04" db="EMBL/GenBank/DDBJ databases">
        <title>Complete genome sequence of Dietzia lutea YIM 80766T, a strain isolated from desert soil in Egypt.</title>
        <authorList>
            <person name="Zhao J."/>
            <person name="Hu B."/>
            <person name="Geng S."/>
            <person name="Nie Y."/>
            <person name="Tang Y."/>
        </authorList>
    </citation>
    <scope>NUCLEOTIDE SEQUENCE [LARGE SCALE GENOMIC DNA]</scope>
    <source>
        <strain evidence="1 2">YIM 80766</strain>
    </source>
</reference>
<evidence type="ECO:0000313" key="1">
    <source>
        <dbReference type="EMBL" id="AWH92431.1"/>
    </source>
</evidence>
<organism evidence="1 2">
    <name type="scientific">Dietzia lutea</name>
    <dbReference type="NCBI Taxonomy" id="546160"/>
    <lineage>
        <taxon>Bacteria</taxon>
        <taxon>Bacillati</taxon>
        <taxon>Actinomycetota</taxon>
        <taxon>Actinomycetes</taxon>
        <taxon>Mycobacteriales</taxon>
        <taxon>Dietziaceae</taxon>
        <taxon>Dietzia</taxon>
    </lineage>
</organism>
<name>A0A2S1R875_9ACTN</name>
<dbReference type="KEGG" id="dlu:A6035_09950"/>
<accession>A0A2S1R875</accession>
<keyword evidence="2" id="KW-1185">Reference proteome</keyword>
<evidence type="ECO:0000313" key="2">
    <source>
        <dbReference type="Proteomes" id="UP000244928"/>
    </source>
</evidence>
<dbReference type="AlphaFoldDB" id="A0A2S1R875"/>
<dbReference type="EMBL" id="CP015449">
    <property type="protein sequence ID" value="AWH92431.1"/>
    <property type="molecule type" value="Genomic_DNA"/>
</dbReference>
<dbReference type="Proteomes" id="UP000244928">
    <property type="component" value="Chromosome"/>
</dbReference>
<proteinExistence type="predicted"/>